<keyword evidence="14" id="KW-1185">Reference proteome</keyword>
<comment type="subcellular location">
    <subcellularLocation>
        <location evidence="1 10">Cytoplasm</location>
    </subcellularLocation>
</comment>
<comment type="caution">
    <text evidence="13">The sequence shown here is derived from an EMBL/GenBank/DDBJ whole genome shotgun (WGS) entry which is preliminary data.</text>
</comment>
<protein>
    <recommendedName>
        <fullName evidence="3 10">Protein phosphatase CheZ</fullName>
        <ecNumber evidence="10">3.1.3.-</ecNumber>
    </recommendedName>
    <alternativeName>
        <fullName evidence="9 10">Chemotaxis protein CheZ</fullName>
    </alternativeName>
</protein>
<reference evidence="13 14" key="1">
    <citation type="journal article" date="2018" name="Int. J. Syst. Evol. Microbiol.">
        <title>Parvibium lacunae gen. nov., sp. nov., a new member of the family Alcaligenaceae isolated from a freshwater pond.</title>
        <authorList>
            <person name="Chen W.M."/>
            <person name="Xie P.B."/>
            <person name="Hsu M.Y."/>
            <person name="Sheu S.Y."/>
        </authorList>
    </citation>
    <scope>NUCLEOTIDE SEQUENCE [LARGE SCALE GENOMIC DNA]</scope>
    <source>
        <strain evidence="13 14">KMB9</strain>
    </source>
</reference>
<evidence type="ECO:0000256" key="9">
    <source>
        <dbReference type="ARBA" id="ARBA00029599"/>
    </source>
</evidence>
<name>A0A368L6X4_9BURK</name>
<dbReference type="NCBIfam" id="NF008368">
    <property type="entry name" value="PRK11166.1"/>
    <property type="match status" value="1"/>
</dbReference>
<gene>
    <name evidence="13" type="ORF">DU000_01090</name>
</gene>
<evidence type="ECO:0000256" key="5">
    <source>
        <dbReference type="ARBA" id="ARBA00022500"/>
    </source>
</evidence>
<comment type="subunit">
    <text evidence="10">Homodimer.</text>
</comment>
<keyword evidence="4 10" id="KW-0963">Cytoplasm</keyword>
<organism evidence="13 14">
    <name type="scientific">Parvibium lacunae</name>
    <dbReference type="NCBI Taxonomy" id="1888893"/>
    <lineage>
        <taxon>Bacteria</taxon>
        <taxon>Pseudomonadati</taxon>
        <taxon>Pseudomonadota</taxon>
        <taxon>Betaproteobacteria</taxon>
        <taxon>Burkholderiales</taxon>
        <taxon>Alcaligenaceae</taxon>
        <taxon>Parvibium</taxon>
    </lineage>
</organism>
<dbReference type="EC" id="3.1.3.-" evidence="10"/>
<dbReference type="EMBL" id="QPGB01000001">
    <property type="protein sequence ID" value="RCS59364.1"/>
    <property type="molecule type" value="Genomic_DNA"/>
</dbReference>
<feature type="compositionally biased region" description="Low complexity" evidence="12">
    <location>
        <begin position="29"/>
        <end position="44"/>
    </location>
</feature>
<dbReference type="GO" id="GO:0050920">
    <property type="term" value="P:regulation of chemotaxis"/>
    <property type="evidence" value="ECO:0007669"/>
    <property type="project" value="InterPro"/>
</dbReference>
<evidence type="ECO:0000256" key="12">
    <source>
        <dbReference type="SAM" id="MobiDB-lite"/>
    </source>
</evidence>
<dbReference type="Pfam" id="PF04344">
    <property type="entry name" value="CheZ"/>
    <property type="match status" value="1"/>
</dbReference>
<evidence type="ECO:0000313" key="13">
    <source>
        <dbReference type="EMBL" id="RCS59364.1"/>
    </source>
</evidence>
<dbReference type="Gene3D" id="1.10.287.500">
    <property type="entry name" value="Helix hairpin bin"/>
    <property type="match status" value="1"/>
</dbReference>
<dbReference type="PANTHER" id="PTHR43693:SF1">
    <property type="entry name" value="PROTEIN PHOSPHATASE CHEZ"/>
    <property type="match status" value="1"/>
</dbReference>
<keyword evidence="5 10" id="KW-0145">Chemotaxis</keyword>
<dbReference type="OrthoDB" id="9773007at2"/>
<dbReference type="GO" id="GO:0009288">
    <property type="term" value="C:bacterial-type flagellum"/>
    <property type="evidence" value="ECO:0007669"/>
    <property type="project" value="InterPro"/>
</dbReference>
<evidence type="ECO:0000256" key="6">
    <source>
        <dbReference type="ARBA" id="ARBA00022779"/>
    </source>
</evidence>
<dbReference type="Proteomes" id="UP000252357">
    <property type="component" value="Unassembled WGS sequence"/>
</dbReference>
<dbReference type="PIRSF" id="PIRSF002884">
    <property type="entry name" value="CheZ"/>
    <property type="match status" value="1"/>
</dbReference>
<evidence type="ECO:0000256" key="1">
    <source>
        <dbReference type="ARBA" id="ARBA00004496"/>
    </source>
</evidence>
<dbReference type="GO" id="GO:0004721">
    <property type="term" value="F:phosphoprotein phosphatase activity"/>
    <property type="evidence" value="ECO:0007669"/>
    <property type="project" value="UniProtKB-KW"/>
</dbReference>
<dbReference type="InterPro" id="IPR050992">
    <property type="entry name" value="CheZ_family_phosphatases"/>
</dbReference>
<proteinExistence type="inferred from homology"/>
<comment type="function">
    <text evidence="10">Plays an important role in bacterial chemotaxis signal transduction pathway by accelerating the dephosphorylation of phosphorylated CheY (CheY-P).</text>
</comment>
<evidence type="ECO:0000256" key="8">
    <source>
        <dbReference type="ARBA" id="ARBA00022912"/>
    </source>
</evidence>
<sequence length="256" mass="27927">MMANDPDDLEALFDQISSQRVAEEKSKEAPAASAAQTAAAPANAQDVKAQYDQVKDAYDIFQRVGTLTRNLHDALRELGYDKKLDSAVGSLPDARARLTYIANLTGQAAEKSLSCVEKGQDTAGKLEADAVNLRDRWEKLYAKQLSVDEFKALAGDTRGFLQKLPETSGQFNGLFLDIMMAQDFHDLTGQVINKIVNIAQTLEESLVKLLLDATPPEKRVDAADSWLNGPVINAQGRTDVVSNQEQVDDLLASLGF</sequence>
<keyword evidence="8 10" id="KW-0904">Protein phosphatase</keyword>
<dbReference type="AlphaFoldDB" id="A0A368L6X4"/>
<evidence type="ECO:0000256" key="4">
    <source>
        <dbReference type="ARBA" id="ARBA00022490"/>
    </source>
</evidence>
<keyword evidence="7 10" id="KW-0378">Hydrolase</keyword>
<dbReference type="GO" id="GO:0005737">
    <property type="term" value="C:cytoplasm"/>
    <property type="evidence" value="ECO:0007669"/>
    <property type="project" value="UniProtKB-SubCell"/>
</dbReference>
<evidence type="ECO:0000256" key="3">
    <source>
        <dbReference type="ARBA" id="ARBA00018484"/>
    </source>
</evidence>
<comment type="similarity">
    <text evidence="2 10">Belongs to the CheZ family.</text>
</comment>
<evidence type="ECO:0000256" key="2">
    <source>
        <dbReference type="ARBA" id="ARBA00005908"/>
    </source>
</evidence>
<feature type="site" description="Enhances dephosphorylation of CheY-P" evidence="11">
    <location>
        <position position="190"/>
    </location>
</feature>
<evidence type="ECO:0000256" key="11">
    <source>
        <dbReference type="PIRSR" id="PIRSR002884-1"/>
    </source>
</evidence>
<dbReference type="SUPFAM" id="SSF75708">
    <property type="entry name" value="Chemotaxis phosphatase CheZ"/>
    <property type="match status" value="1"/>
</dbReference>
<evidence type="ECO:0000313" key="14">
    <source>
        <dbReference type="Proteomes" id="UP000252357"/>
    </source>
</evidence>
<evidence type="ECO:0000256" key="10">
    <source>
        <dbReference type="PIRNR" id="PIRNR002884"/>
    </source>
</evidence>
<accession>A0A368L6X4</accession>
<evidence type="ECO:0000256" key="7">
    <source>
        <dbReference type="ARBA" id="ARBA00022801"/>
    </source>
</evidence>
<dbReference type="GO" id="GO:0006935">
    <property type="term" value="P:chemotaxis"/>
    <property type="evidence" value="ECO:0007669"/>
    <property type="project" value="UniProtKB-KW"/>
</dbReference>
<dbReference type="GO" id="GO:0097588">
    <property type="term" value="P:archaeal or bacterial-type flagellum-dependent cell motility"/>
    <property type="evidence" value="ECO:0007669"/>
    <property type="project" value="UniProtKB-KW"/>
</dbReference>
<keyword evidence="6 10" id="KW-0283">Flagellar rotation</keyword>
<feature type="region of interest" description="Disordered" evidence="12">
    <location>
        <begin position="19"/>
        <end position="44"/>
    </location>
</feature>
<dbReference type="PANTHER" id="PTHR43693">
    <property type="entry name" value="PROTEIN PHOSPHATASE CHEZ"/>
    <property type="match status" value="1"/>
</dbReference>
<dbReference type="InterPro" id="IPR007439">
    <property type="entry name" value="Chemotax_Pase_CheZ"/>
</dbReference>